<proteinExistence type="predicted"/>
<feature type="chain" id="PRO_5013215993" description="Type 1 periplasmic binding fold superfamily protein" evidence="1">
    <location>
        <begin position="24"/>
        <end position="195"/>
    </location>
</feature>
<dbReference type="EMBL" id="MQWD01000001">
    <property type="protein sequence ID" value="PAP75790.1"/>
    <property type="molecule type" value="Genomic_DNA"/>
</dbReference>
<organism evidence="2 3">
    <name type="scientific">Rubrivirga marina</name>
    <dbReference type="NCBI Taxonomy" id="1196024"/>
    <lineage>
        <taxon>Bacteria</taxon>
        <taxon>Pseudomonadati</taxon>
        <taxon>Rhodothermota</taxon>
        <taxon>Rhodothermia</taxon>
        <taxon>Rhodothermales</taxon>
        <taxon>Rubricoccaceae</taxon>
        <taxon>Rubrivirga</taxon>
    </lineage>
</organism>
<feature type="signal peptide" evidence="1">
    <location>
        <begin position="1"/>
        <end position="23"/>
    </location>
</feature>
<protein>
    <recommendedName>
        <fullName evidence="4">Type 1 periplasmic binding fold superfamily protein</fullName>
    </recommendedName>
</protein>
<dbReference type="OrthoDB" id="1524714at2"/>
<evidence type="ECO:0000256" key="1">
    <source>
        <dbReference type="SAM" id="SignalP"/>
    </source>
</evidence>
<keyword evidence="1" id="KW-0732">Signal</keyword>
<dbReference type="Proteomes" id="UP000216339">
    <property type="component" value="Unassembled WGS sequence"/>
</dbReference>
<name>A0A271IXE4_9BACT</name>
<gene>
    <name evidence="2" type="ORF">BSZ37_04710</name>
</gene>
<keyword evidence="3" id="KW-1185">Reference proteome</keyword>
<comment type="caution">
    <text evidence="2">The sequence shown here is derived from an EMBL/GenBank/DDBJ whole genome shotgun (WGS) entry which is preliminary data.</text>
</comment>
<evidence type="ECO:0008006" key="4">
    <source>
        <dbReference type="Google" id="ProtNLM"/>
    </source>
</evidence>
<reference evidence="2 3" key="1">
    <citation type="submission" date="2016-11" db="EMBL/GenBank/DDBJ databases">
        <title>Study of marine rhodopsin-containing bacteria.</title>
        <authorList>
            <person name="Yoshizawa S."/>
            <person name="Kumagai Y."/>
            <person name="Kogure K."/>
        </authorList>
    </citation>
    <scope>NUCLEOTIDE SEQUENCE [LARGE SCALE GENOMIC DNA]</scope>
    <source>
        <strain evidence="2 3">SAORIC-28</strain>
    </source>
</reference>
<sequence length="195" mass="20333">MVTHNTTRALGALALLGALSLTACDSGAPDGNAGEEELITQVTLSLTPTSSTASPVTIQANFDADGTNPTFTPTALALEPGTTYNGSIQLRDTFNDDDITEEIEEESEEHLFRYALSPASLGTVTVTDSESDYTSEDENGGDYAVGLTFQVTTAAGASGTGTMNVLLYHFDEGPKTSSTATSDEIDVDVAFPVSF</sequence>
<evidence type="ECO:0000313" key="3">
    <source>
        <dbReference type="Proteomes" id="UP000216339"/>
    </source>
</evidence>
<dbReference type="RefSeq" id="WP_095509434.1">
    <property type="nucleotide sequence ID" value="NZ_MQWD01000001.1"/>
</dbReference>
<accession>A0A271IXE4</accession>
<evidence type="ECO:0000313" key="2">
    <source>
        <dbReference type="EMBL" id="PAP75790.1"/>
    </source>
</evidence>
<dbReference type="AlphaFoldDB" id="A0A271IXE4"/>